<comment type="caution">
    <text evidence="2">The sequence shown here is derived from an EMBL/GenBank/DDBJ whole genome shotgun (WGS) entry which is preliminary data.</text>
</comment>
<accession>A0A0A5FRF1</accession>
<dbReference type="RefSeq" id="WP_027447697.1">
    <property type="nucleotide sequence ID" value="NZ_AULJ01000084.1"/>
</dbReference>
<organism evidence="2 3">
    <name type="scientific">Pontibacillus marinus BH030004 = DSM 16465</name>
    <dbReference type="NCBI Taxonomy" id="1385511"/>
    <lineage>
        <taxon>Bacteria</taxon>
        <taxon>Bacillati</taxon>
        <taxon>Bacillota</taxon>
        <taxon>Bacilli</taxon>
        <taxon>Bacillales</taxon>
        <taxon>Bacillaceae</taxon>
        <taxon>Pontibacillus</taxon>
    </lineage>
</organism>
<evidence type="ECO:0000313" key="2">
    <source>
        <dbReference type="EMBL" id="KGX83361.1"/>
    </source>
</evidence>
<gene>
    <name evidence="2" type="ORF">N783_04345</name>
</gene>
<dbReference type="AlphaFoldDB" id="A0A0A5FRF1"/>
<reference evidence="2 3" key="1">
    <citation type="submission" date="2013-08" db="EMBL/GenBank/DDBJ databases">
        <authorList>
            <person name="Huang J."/>
            <person name="Wang G."/>
        </authorList>
    </citation>
    <scope>NUCLEOTIDE SEQUENCE [LARGE SCALE GENOMIC DNA]</scope>
    <source>
        <strain evidence="2 3">BH030004</strain>
    </source>
</reference>
<keyword evidence="1" id="KW-0472">Membrane</keyword>
<sequence>MKFKVLGQYVVSLLIGIVLSYILLAIAHGPEIIESWIPLIAGLASLPLSILVFKWREQNDAYEEDEKG</sequence>
<dbReference type="Proteomes" id="UP000030403">
    <property type="component" value="Unassembled WGS sequence"/>
</dbReference>
<keyword evidence="1" id="KW-0812">Transmembrane</keyword>
<protein>
    <submittedName>
        <fullName evidence="2">Uncharacterized protein</fullName>
    </submittedName>
</protein>
<feature type="transmembrane region" description="Helical" evidence="1">
    <location>
        <begin position="9"/>
        <end position="29"/>
    </location>
</feature>
<keyword evidence="1" id="KW-1133">Transmembrane helix</keyword>
<keyword evidence="3" id="KW-1185">Reference proteome</keyword>
<feature type="transmembrane region" description="Helical" evidence="1">
    <location>
        <begin position="35"/>
        <end position="53"/>
    </location>
</feature>
<evidence type="ECO:0000256" key="1">
    <source>
        <dbReference type="SAM" id="Phobius"/>
    </source>
</evidence>
<evidence type="ECO:0000313" key="3">
    <source>
        <dbReference type="Proteomes" id="UP000030403"/>
    </source>
</evidence>
<proteinExistence type="predicted"/>
<name>A0A0A5FRF1_9BACI</name>
<dbReference type="EMBL" id="AVPF01000116">
    <property type="protein sequence ID" value="KGX83361.1"/>
    <property type="molecule type" value="Genomic_DNA"/>
</dbReference>